<dbReference type="Gene3D" id="3.10.129.10">
    <property type="entry name" value="Hotdog Thioesterase"/>
    <property type="match status" value="1"/>
</dbReference>
<sequence length="718" mass="83655">MMLPLALRSVRLAVHCRLPVRQPRLILRPLALPRRWNSTTATAAAATPSEPVNPSSSSPTPPEEPVDEHIQRLPPEARELLARQYPLIQEFISPSQSHLLTLTLQPYLGFSDIEQADPNDSEAPHNPFTIKNMLPIYGTTLPPGYHFAYFNGYTQESDLSSDGYIASQAPGGPWTRRMWAGGKLTYQPMPEKRNRGQDRGARRARPLDIGRRALCHETVEDIQMKGEPGSDNEMMFVYLRRKLWAEGFIVREPNKTPKLKDFEQTSEDDLRVLPDEEVPIIEQRCLVYMKEKPKDPASARRSKKPAAAEEQDPAKATAEGLTRTAARASRAAKADFHHTITPTPTLLFRYSALTFNAHKIHIDNDYTQNVEGHPKLLVHGPLTLTFLLQLLRNHILGLDKGYRLNTFEYRNITPLYVDEPIHLFGRVVPNLPRAPEPEEYDPREELPAMYDEIDSLRKQLQRLRYDEDITEEERDTTKRKLRAKLRLTRKASDKLEKFNPVEKRDVEYRTYELWAENDRGEVAVRGTAVLEDIPPKPELTPEQQWKRYQAEMARNRRMHQKQQMKEHKAMLRQKKRERKMKLREAQKERERVRRLEKEQLWRDAREAAKYNMSVEEWRQHRDEQEAAKVGLSVDEWRRQQELTKEMEGRMKTQLGEDESAFGELDEFDEDEEFDDEEEDDDDEESEESGSDESGSDEDGDEYEDEYEDYDGKNDGKWR</sequence>
<dbReference type="InterPro" id="IPR052741">
    <property type="entry name" value="Mitochondrial_HTD2"/>
</dbReference>
<keyword evidence="5" id="KW-1185">Reference proteome</keyword>
<feature type="coiled-coil region" evidence="1">
    <location>
        <begin position="557"/>
        <end position="598"/>
    </location>
</feature>
<feature type="compositionally biased region" description="Low complexity" evidence="2">
    <location>
        <begin position="39"/>
        <end position="58"/>
    </location>
</feature>
<feature type="domain" description="Recombinase" evidence="3">
    <location>
        <begin position="423"/>
        <end position="558"/>
    </location>
</feature>
<dbReference type="PANTHER" id="PTHR28152:SF1">
    <property type="entry name" value="HYDROXYACYL-THIOESTER DEHYDRATASE TYPE 2, MITOCHONDRIAL"/>
    <property type="match status" value="1"/>
</dbReference>
<gene>
    <name evidence="4" type="ORF">TWF696_006060</name>
</gene>
<proteinExistence type="predicted"/>
<evidence type="ECO:0000256" key="1">
    <source>
        <dbReference type="SAM" id="Coils"/>
    </source>
</evidence>
<comment type="caution">
    <text evidence="4">The sequence shown here is derived from an EMBL/GenBank/DDBJ whole genome shotgun (WGS) entry which is preliminary data.</text>
</comment>
<keyword evidence="1" id="KW-0175">Coiled coil</keyword>
<protein>
    <recommendedName>
        <fullName evidence="3">Recombinase domain-containing protein</fullName>
    </recommendedName>
</protein>
<dbReference type="InterPro" id="IPR011109">
    <property type="entry name" value="DNA_bind_recombinase_dom"/>
</dbReference>
<dbReference type="Proteomes" id="UP001375240">
    <property type="component" value="Unassembled WGS sequence"/>
</dbReference>
<dbReference type="PANTHER" id="PTHR28152">
    <property type="entry name" value="HYDROXYACYL-THIOESTER DEHYDRATASE TYPE 2, MITOCHONDRIAL"/>
    <property type="match status" value="1"/>
</dbReference>
<dbReference type="InterPro" id="IPR029069">
    <property type="entry name" value="HotDog_dom_sf"/>
</dbReference>
<evidence type="ECO:0000256" key="2">
    <source>
        <dbReference type="SAM" id="MobiDB-lite"/>
    </source>
</evidence>
<dbReference type="AlphaFoldDB" id="A0AAV9UV07"/>
<evidence type="ECO:0000313" key="4">
    <source>
        <dbReference type="EMBL" id="KAK6349785.1"/>
    </source>
</evidence>
<dbReference type="SUPFAM" id="SSF54637">
    <property type="entry name" value="Thioesterase/thiol ester dehydrase-isomerase"/>
    <property type="match status" value="1"/>
</dbReference>
<name>A0AAV9UV07_9PEZI</name>
<dbReference type="PROSITE" id="PS51737">
    <property type="entry name" value="RECOMBINASE_DNA_BIND"/>
    <property type="match status" value="1"/>
</dbReference>
<feature type="region of interest" description="Disordered" evidence="2">
    <location>
        <begin position="644"/>
        <end position="718"/>
    </location>
</feature>
<feature type="region of interest" description="Disordered" evidence="2">
    <location>
        <begin position="291"/>
        <end position="319"/>
    </location>
</feature>
<dbReference type="GO" id="GO:0003677">
    <property type="term" value="F:DNA binding"/>
    <property type="evidence" value="ECO:0007669"/>
    <property type="project" value="InterPro"/>
</dbReference>
<dbReference type="GO" id="GO:0005739">
    <property type="term" value="C:mitochondrion"/>
    <property type="evidence" value="ECO:0007669"/>
    <property type="project" value="TreeGrafter"/>
</dbReference>
<accession>A0AAV9UV07</accession>
<dbReference type="EMBL" id="JAVHNQ010000004">
    <property type="protein sequence ID" value="KAK6349785.1"/>
    <property type="molecule type" value="Genomic_DNA"/>
</dbReference>
<evidence type="ECO:0000313" key="5">
    <source>
        <dbReference type="Proteomes" id="UP001375240"/>
    </source>
</evidence>
<evidence type="ECO:0000259" key="3">
    <source>
        <dbReference type="PROSITE" id="PS51737"/>
    </source>
</evidence>
<dbReference type="GO" id="GO:0019171">
    <property type="term" value="F:(3R)-hydroxyacyl-[acyl-carrier-protein] dehydratase activity"/>
    <property type="evidence" value="ECO:0007669"/>
    <property type="project" value="TreeGrafter"/>
</dbReference>
<feature type="compositionally biased region" description="Basic and acidic residues" evidence="2">
    <location>
        <begin position="709"/>
        <end position="718"/>
    </location>
</feature>
<feature type="region of interest" description="Disordered" evidence="2">
    <location>
        <begin position="39"/>
        <end position="68"/>
    </location>
</feature>
<dbReference type="GO" id="GO:0000150">
    <property type="term" value="F:DNA strand exchange activity"/>
    <property type="evidence" value="ECO:0007669"/>
    <property type="project" value="InterPro"/>
</dbReference>
<feature type="compositionally biased region" description="Acidic residues" evidence="2">
    <location>
        <begin position="655"/>
        <end position="708"/>
    </location>
</feature>
<organism evidence="4 5">
    <name type="scientific">Orbilia brochopaga</name>
    <dbReference type="NCBI Taxonomy" id="3140254"/>
    <lineage>
        <taxon>Eukaryota</taxon>
        <taxon>Fungi</taxon>
        <taxon>Dikarya</taxon>
        <taxon>Ascomycota</taxon>
        <taxon>Pezizomycotina</taxon>
        <taxon>Orbiliomycetes</taxon>
        <taxon>Orbiliales</taxon>
        <taxon>Orbiliaceae</taxon>
        <taxon>Orbilia</taxon>
    </lineage>
</organism>
<reference evidence="4 5" key="1">
    <citation type="submission" date="2019-10" db="EMBL/GenBank/DDBJ databases">
        <authorList>
            <person name="Palmer J.M."/>
        </authorList>
    </citation>
    <scope>NUCLEOTIDE SEQUENCE [LARGE SCALE GENOMIC DNA]</scope>
    <source>
        <strain evidence="4 5">TWF696</strain>
    </source>
</reference>